<dbReference type="GO" id="GO:0000462">
    <property type="term" value="P:maturation of SSU-rRNA from tricistronic rRNA transcript (SSU-rRNA, 5.8S rRNA, LSU-rRNA)"/>
    <property type="evidence" value="ECO:0007669"/>
    <property type="project" value="TreeGrafter"/>
</dbReference>
<dbReference type="InterPro" id="IPR022125">
    <property type="entry name" value="U3snoRNP10_N"/>
</dbReference>
<dbReference type="PANTHER" id="PTHR13457">
    <property type="entry name" value="BAP28"/>
    <property type="match status" value="1"/>
</dbReference>
<organism evidence="3 4">
    <name type="scientific">Vanilla planifolia</name>
    <name type="common">Vanilla</name>
    <dbReference type="NCBI Taxonomy" id="51239"/>
    <lineage>
        <taxon>Eukaryota</taxon>
        <taxon>Viridiplantae</taxon>
        <taxon>Streptophyta</taxon>
        <taxon>Embryophyta</taxon>
        <taxon>Tracheophyta</taxon>
        <taxon>Spermatophyta</taxon>
        <taxon>Magnoliopsida</taxon>
        <taxon>Liliopsida</taxon>
        <taxon>Asparagales</taxon>
        <taxon>Orchidaceae</taxon>
        <taxon>Vanilloideae</taxon>
        <taxon>Vanilleae</taxon>
        <taxon>Vanilla</taxon>
    </lineage>
</organism>
<evidence type="ECO:0000313" key="4">
    <source>
        <dbReference type="Proteomes" id="UP000636800"/>
    </source>
</evidence>
<evidence type="ECO:0000259" key="2">
    <source>
        <dbReference type="Pfam" id="PF24477"/>
    </source>
</evidence>
<dbReference type="PANTHER" id="PTHR13457:SF1">
    <property type="entry name" value="HEAT REPEAT-CONTAINING PROTEIN 1"/>
    <property type="match status" value="1"/>
</dbReference>
<dbReference type="GO" id="GO:0034455">
    <property type="term" value="C:t-UTP complex"/>
    <property type="evidence" value="ECO:0007669"/>
    <property type="project" value="TreeGrafter"/>
</dbReference>
<dbReference type="OrthoDB" id="186462at2759"/>
<dbReference type="InterPro" id="IPR056384">
    <property type="entry name" value="ARM_At3g06530"/>
</dbReference>
<dbReference type="GO" id="GO:0030515">
    <property type="term" value="F:snoRNA binding"/>
    <property type="evidence" value="ECO:0007669"/>
    <property type="project" value="TreeGrafter"/>
</dbReference>
<name>A0A835UUK4_VANPL</name>
<evidence type="ECO:0000313" key="3">
    <source>
        <dbReference type="EMBL" id="KAG0473050.1"/>
    </source>
</evidence>
<dbReference type="EMBL" id="JADCNL010000007">
    <property type="protein sequence ID" value="KAG0473050.1"/>
    <property type="molecule type" value="Genomic_DNA"/>
</dbReference>
<feature type="domain" description="U3 small nucleolar RNA-associated protein 10 N-terminal" evidence="1">
    <location>
        <begin position="230"/>
        <end position="354"/>
    </location>
</feature>
<protein>
    <recommendedName>
        <fullName evidence="5">HEAT repeat-containing protein 1</fullName>
    </recommendedName>
</protein>
<dbReference type="Pfam" id="PF24477">
    <property type="entry name" value="ARM_At3g06530"/>
    <property type="match status" value="1"/>
</dbReference>
<dbReference type="Pfam" id="PF12397">
    <property type="entry name" value="U3snoRNP10"/>
    <property type="match status" value="1"/>
</dbReference>
<evidence type="ECO:0008006" key="5">
    <source>
        <dbReference type="Google" id="ProtNLM"/>
    </source>
</evidence>
<feature type="domain" description="At3g06530-like ARM-repeats" evidence="2">
    <location>
        <begin position="639"/>
        <end position="841"/>
    </location>
</feature>
<keyword evidence="4" id="KW-1185">Reference proteome</keyword>
<evidence type="ECO:0000259" key="1">
    <source>
        <dbReference type="Pfam" id="PF12397"/>
    </source>
</evidence>
<reference evidence="3 4" key="1">
    <citation type="journal article" date="2020" name="Nat. Food">
        <title>A phased Vanilla planifolia genome enables genetic improvement of flavour and production.</title>
        <authorList>
            <person name="Hasing T."/>
            <person name="Tang H."/>
            <person name="Brym M."/>
            <person name="Khazi F."/>
            <person name="Huang T."/>
            <person name="Chambers A.H."/>
        </authorList>
    </citation>
    <scope>NUCLEOTIDE SEQUENCE [LARGE SCALE GENOMIC DNA]</scope>
    <source>
        <tissue evidence="3">Leaf</tissue>
    </source>
</reference>
<dbReference type="GO" id="GO:0030686">
    <property type="term" value="C:90S preribosome"/>
    <property type="evidence" value="ECO:0007669"/>
    <property type="project" value="TreeGrafter"/>
</dbReference>
<gene>
    <name evidence="3" type="ORF">HPP92_014907</name>
</gene>
<sequence>MSIASQLKAIKSVIRGKEDPIKRPITRPSILFGAKEAADIDLKSILPLALSGLDALVTLDERFSIYKATLFSHATLDIDREKMVPKEEEKLNKSICSYLQLLAGHFNLPAAHRTLEYLIRRYQVHIYNSEELILSALPYHDTYVFVQVIQLIDFGNNKWAFLEGVKASGAPPPRKVIVQQCIRDKVVLEAVCNYASPTKHFQQSKPVICFSTAVIVEALGSIAKLDTDTVQRVLNFVFSGLNPAFGGNRDHMAGALMVVGIIATRATLESKLVQNLVFFIARLAQHETQKALDLPWLRVTIMAIITLVQSQLPQNLPKKTMVIVKEIRDFIGVLSELSKEFNVQKFLYLLIESLIDCSSFDDSYYHLLVNVIETFFIKDFVERIVHKVLTRCMKYLHAEVESSDSFVAGKQAKEVLALLEKQYPSELQGAVQKFLGNSKIKLGEEESTFMVFCRMLDGNSDMPFEVSDSKVWLSLEHPKAAVRRATLLDMASSGLSKSVVAYPWKLVNVKDAILRRLNDDDLGVVQAALTINGLSEIINPPALLKAYNEVLFRCINIMAKSPERSSQACEVAVLCLDHMVLDTSLQRYDMVKEVAGIIFPLLVILPQTWRVSVKALEIVKQLQWSYYFNIVSCDSDFAKRQRIEDAQIVDINIRTILSLAESLVANPNGHIEWLIACCKHNKIAKCLLFFIILRAFIICKDEIASLWRLYDVCSAILKCEWYDYLSIYNGVYTEKFLKEDWCEVETHGMITIANELNLERFDKSYRRLASQLLHADANALSSKILIFIYWCLLEICNAAAINNWAEDEQLLLLNELFLFFAPSSVGIFKKQLPSVVRSCKAPFQFLAKFFIDEGFAAEVQLESLFSFASICSIYLSDRNYANESAYMSLLMFPSLLIPLSSADKEIRTAAVSCVEGIYMLCQSYDSSQLMNGDNKMFLPCVSSPTFGVFLKAIFDQKKLISSDGGFFPSFLTSLLSSSSDSLLVPENIHKRFDMSTKDAILSFILSTSLKSPSFGKFKVLSLFKTMGNTILKMECCKDLLVELLQKRKEYLFNIEKLHEGLLESDIETLCLLLEFCVPHSYPGNLDAVGIDCLLKALNVDGLVLEEPVVEKPCVTVLKNLNCSFYDNLNSSIQDKIFTSLVYLFQCDSGVIQMLLEKHFSN</sequence>
<dbReference type="Proteomes" id="UP000636800">
    <property type="component" value="Chromosome 7"/>
</dbReference>
<comment type="caution">
    <text evidence="3">The sequence shown here is derived from an EMBL/GenBank/DDBJ whole genome shotgun (WGS) entry which is preliminary data.</text>
</comment>
<dbReference type="AlphaFoldDB" id="A0A835UUK4"/>
<accession>A0A835UUK4</accession>
<dbReference type="GO" id="GO:0032040">
    <property type="term" value="C:small-subunit processome"/>
    <property type="evidence" value="ECO:0007669"/>
    <property type="project" value="TreeGrafter"/>
</dbReference>
<dbReference type="GO" id="GO:0045943">
    <property type="term" value="P:positive regulation of transcription by RNA polymerase I"/>
    <property type="evidence" value="ECO:0007669"/>
    <property type="project" value="TreeGrafter"/>
</dbReference>
<dbReference type="InterPro" id="IPR040191">
    <property type="entry name" value="UTP10"/>
</dbReference>
<proteinExistence type="predicted"/>